<accession>A0A1W2H9I6</accession>
<dbReference type="Proteomes" id="UP000192333">
    <property type="component" value="Chromosome I"/>
</dbReference>
<dbReference type="AlphaFoldDB" id="A0A1W2H9I6"/>
<evidence type="ECO:0008006" key="4">
    <source>
        <dbReference type="Google" id="ProtNLM"/>
    </source>
</evidence>
<evidence type="ECO:0000256" key="1">
    <source>
        <dbReference type="SAM" id="Coils"/>
    </source>
</evidence>
<dbReference type="STRING" id="758820.SAMN00777080_4105"/>
<dbReference type="EMBL" id="LT838813">
    <property type="protein sequence ID" value="SMD45454.1"/>
    <property type="molecule type" value="Genomic_DNA"/>
</dbReference>
<protein>
    <recommendedName>
        <fullName evidence="4">Transcription elongation factor, GreA/GreB, C-term</fullName>
    </recommendedName>
</protein>
<gene>
    <name evidence="2" type="ORF">SAMN00777080_4105</name>
</gene>
<sequence>MSFKLLEKFSNLNKFSPGMYFTMHEKKIPSPFIPIFSRFSLYFAAMNSMTKADLLKKAQEILREQIKDVQEQLTELQESSEVEEKSSAGDKYETHQEMLHQTRNILEKRLSAAKIMLNQLNAVPVKETDKVQEGSLLKLPMGNIWVSVPMGKVVLDGVDFQLVSQDSPLIQALWDLKKGQTGNFRGNNISLTDIF</sequence>
<keyword evidence="1" id="KW-0175">Coiled coil</keyword>
<keyword evidence="3" id="KW-1185">Reference proteome</keyword>
<evidence type="ECO:0000313" key="2">
    <source>
        <dbReference type="EMBL" id="SMD45454.1"/>
    </source>
</evidence>
<proteinExistence type="predicted"/>
<feature type="coiled-coil region" evidence="1">
    <location>
        <begin position="52"/>
        <end position="123"/>
    </location>
</feature>
<name>A0A1W2H9I6_9BACT</name>
<organism evidence="2 3">
    <name type="scientific">Aquiflexum balticum DSM 16537</name>
    <dbReference type="NCBI Taxonomy" id="758820"/>
    <lineage>
        <taxon>Bacteria</taxon>
        <taxon>Pseudomonadati</taxon>
        <taxon>Bacteroidota</taxon>
        <taxon>Cytophagia</taxon>
        <taxon>Cytophagales</taxon>
        <taxon>Cyclobacteriaceae</taxon>
        <taxon>Aquiflexum</taxon>
    </lineage>
</organism>
<reference evidence="3" key="1">
    <citation type="submission" date="2017-04" db="EMBL/GenBank/DDBJ databases">
        <authorList>
            <person name="Varghese N."/>
            <person name="Submissions S."/>
        </authorList>
    </citation>
    <scope>NUCLEOTIDE SEQUENCE [LARGE SCALE GENOMIC DNA]</scope>
    <source>
        <strain evidence="3">DSM 16537</strain>
    </source>
</reference>
<dbReference type="RefSeq" id="WP_231955340.1">
    <property type="nucleotide sequence ID" value="NZ_LT838813.1"/>
</dbReference>
<evidence type="ECO:0000313" key="3">
    <source>
        <dbReference type="Proteomes" id="UP000192333"/>
    </source>
</evidence>